<comment type="caution">
    <text evidence="2">The sequence shown here is derived from an EMBL/GenBank/DDBJ whole genome shotgun (WGS) entry which is preliminary data.</text>
</comment>
<keyword evidence="1" id="KW-1133">Transmembrane helix</keyword>
<proteinExistence type="predicted"/>
<accession>A0A523USR2</accession>
<dbReference type="Proteomes" id="UP000315525">
    <property type="component" value="Unassembled WGS sequence"/>
</dbReference>
<dbReference type="AlphaFoldDB" id="A0A523USR2"/>
<protein>
    <recommendedName>
        <fullName evidence="4">Type 4 fimbrial biogenesis protein PilX N-terminal domain-containing protein</fullName>
    </recommendedName>
</protein>
<gene>
    <name evidence="2" type="ORF">E3J62_07435</name>
</gene>
<evidence type="ECO:0000256" key="1">
    <source>
        <dbReference type="SAM" id="Phobius"/>
    </source>
</evidence>
<name>A0A523USR2_UNCT6</name>
<dbReference type="EMBL" id="SOJN01000080">
    <property type="protein sequence ID" value="TET45583.1"/>
    <property type="molecule type" value="Genomic_DNA"/>
</dbReference>
<feature type="transmembrane region" description="Helical" evidence="1">
    <location>
        <begin position="24"/>
        <end position="45"/>
    </location>
</feature>
<organism evidence="2 3">
    <name type="scientific">candidate division TA06 bacterium</name>
    <dbReference type="NCBI Taxonomy" id="2250710"/>
    <lineage>
        <taxon>Bacteria</taxon>
        <taxon>Bacteria division TA06</taxon>
    </lineage>
</organism>
<keyword evidence="1" id="KW-0812">Transmembrane</keyword>
<evidence type="ECO:0008006" key="4">
    <source>
        <dbReference type="Google" id="ProtNLM"/>
    </source>
</evidence>
<reference evidence="2 3" key="1">
    <citation type="submission" date="2019-03" db="EMBL/GenBank/DDBJ databases">
        <title>Metabolic potential of uncultured bacteria and archaea associated with petroleum seepage in deep-sea sediments.</title>
        <authorList>
            <person name="Dong X."/>
            <person name="Hubert C."/>
        </authorList>
    </citation>
    <scope>NUCLEOTIDE SEQUENCE [LARGE SCALE GENOMIC DNA]</scope>
    <source>
        <strain evidence="2">E44_bin18</strain>
    </source>
</reference>
<evidence type="ECO:0000313" key="2">
    <source>
        <dbReference type="EMBL" id="TET45583.1"/>
    </source>
</evidence>
<sequence length="459" mass="50500">MLRLIFRCDRATFRTLLLNRESGTALIVSLMVTCLLMMLCFAFLLETNTETRFSSRQQAKSAAFYLAEAGAQRAYVRLCSDFTWRDGFKDEKMGSGLYTVQIDDSNSDPSIPEDIVRVTSTGKARNAQKIIRTQLKQARVRAFDYACFARDAAGLRFNGNSDPSICGGIYTLGILNVSTGCTVHGDLLALGDISIGFQSPGLSSTRLLGNINSGGTVALAPACSVLARGEMDICCEPASPAAGDVVARGAIYAGGFIEGEKRAYSDDEIDSVPFPENYFDFDWHSLETSSLRGWAIYRFEDSKEFWRFLRKNYSSATKTYSLGGIFLIRGDLKIERPKEDDRIILIGTLVASGDVIVSTPARFMLQRPDSTFPAIVSLGGDIVFEEGGGPVSILGLLYAKGEIHMHHTGQENQITLFGAECAYKIRNCVNSRVVYDPSVSWVMPFSPQPILLVQSWEEL</sequence>
<evidence type="ECO:0000313" key="3">
    <source>
        <dbReference type="Proteomes" id="UP000315525"/>
    </source>
</evidence>
<keyword evidence="1" id="KW-0472">Membrane</keyword>